<dbReference type="AlphaFoldDB" id="A0A2H5XF26"/>
<reference evidence="2" key="1">
    <citation type="submission" date="2017-09" db="EMBL/GenBank/DDBJ databases">
        <title>Metaegenomics of thermophilic ammonia-oxidizing enrichment culture.</title>
        <authorList>
            <person name="Kato S."/>
            <person name="Suzuki K."/>
        </authorList>
    </citation>
    <scope>NUCLEOTIDE SEQUENCE [LARGE SCALE GENOMIC DNA]</scope>
</reference>
<comment type="caution">
    <text evidence="1">The sequence shown here is derived from an EMBL/GenBank/DDBJ whole genome shotgun (WGS) entry which is preliminary data.</text>
</comment>
<dbReference type="InterPro" id="IPR008257">
    <property type="entry name" value="Pept_M19"/>
</dbReference>
<dbReference type="InterPro" id="IPR032466">
    <property type="entry name" value="Metal_Hydrolase"/>
</dbReference>
<dbReference type="EMBL" id="BEHT01000037">
    <property type="protein sequence ID" value="GBC99780.1"/>
    <property type="molecule type" value="Genomic_DNA"/>
</dbReference>
<evidence type="ECO:0008006" key="3">
    <source>
        <dbReference type="Google" id="ProtNLM"/>
    </source>
</evidence>
<name>A0A2H5XF26_9BACT</name>
<sequence>MAVRVFDAHTDALTHRSDIEALTQRLSDGHWDLVRFREGGGKWQIAAIFTPPKFTGVEALAYALHHLERAWEWVERHRDKVRLILRRRDLNDDGRVGILLALEGASPLMGREEMLRLFFRLGVRCLTLTWNHRNELADGVGVGDAAGGLTEAGKTIVAACERLGIAIDVSHLSERSFWALMEVVRKPVFASHSNFRTVCDHPRNLTDAQARAIAAKGGIVCLTFVPAFVGGDMAMLVRHYAHGAQLIGAHALGIGSDFDGCTDPVVPDAAAFPRLVDALRQEGVAPKAVRALMHGNLLRYFRRILPP</sequence>
<evidence type="ECO:0000313" key="1">
    <source>
        <dbReference type="EMBL" id="GBC99780.1"/>
    </source>
</evidence>
<protein>
    <recommendedName>
        <fullName evidence="3">Membrane dipeptidase</fullName>
    </recommendedName>
</protein>
<organism evidence="1 2">
    <name type="scientific">Candidatus Fervidibacter japonicus</name>
    <dbReference type="NCBI Taxonomy" id="2035412"/>
    <lineage>
        <taxon>Bacteria</taxon>
        <taxon>Candidatus Fervidibacterota</taxon>
        <taxon>Candidatus Fervidibacter</taxon>
    </lineage>
</organism>
<evidence type="ECO:0000313" key="2">
    <source>
        <dbReference type="Proteomes" id="UP000236173"/>
    </source>
</evidence>
<dbReference type="GO" id="GO:0070573">
    <property type="term" value="F:metallodipeptidase activity"/>
    <property type="evidence" value="ECO:0007669"/>
    <property type="project" value="InterPro"/>
</dbReference>
<dbReference type="Proteomes" id="UP000236173">
    <property type="component" value="Unassembled WGS sequence"/>
</dbReference>
<gene>
    <name evidence="1" type="ORF">HRbin17_02311</name>
</gene>
<dbReference type="GO" id="GO:0006508">
    <property type="term" value="P:proteolysis"/>
    <property type="evidence" value="ECO:0007669"/>
    <property type="project" value="InterPro"/>
</dbReference>
<dbReference type="Pfam" id="PF01244">
    <property type="entry name" value="Peptidase_M19"/>
    <property type="match status" value="1"/>
</dbReference>
<dbReference type="PANTHER" id="PTHR10443">
    <property type="entry name" value="MICROSOMAL DIPEPTIDASE"/>
    <property type="match status" value="1"/>
</dbReference>
<dbReference type="PROSITE" id="PS51365">
    <property type="entry name" value="RENAL_DIPEPTIDASE_2"/>
    <property type="match status" value="1"/>
</dbReference>
<proteinExistence type="predicted"/>
<dbReference type="SUPFAM" id="SSF51556">
    <property type="entry name" value="Metallo-dependent hydrolases"/>
    <property type="match status" value="1"/>
</dbReference>
<accession>A0A2H5XF26</accession>
<dbReference type="PANTHER" id="PTHR10443:SF12">
    <property type="entry name" value="DIPEPTIDASE"/>
    <property type="match status" value="1"/>
</dbReference>
<dbReference type="Gene3D" id="3.20.20.140">
    <property type="entry name" value="Metal-dependent hydrolases"/>
    <property type="match status" value="1"/>
</dbReference>